<dbReference type="SUPFAM" id="SSF55781">
    <property type="entry name" value="GAF domain-like"/>
    <property type="match status" value="1"/>
</dbReference>
<dbReference type="Gene3D" id="3.30.450.40">
    <property type="match status" value="1"/>
</dbReference>
<keyword evidence="3" id="KW-0804">Transcription</keyword>
<feature type="domain" description="IclR-ED" evidence="6">
    <location>
        <begin position="97"/>
        <end position="274"/>
    </location>
</feature>
<evidence type="ECO:0000256" key="4">
    <source>
        <dbReference type="SAM" id="MobiDB-lite"/>
    </source>
</evidence>
<dbReference type="InterPro" id="IPR014757">
    <property type="entry name" value="Tscrpt_reg_IclR_C"/>
</dbReference>
<evidence type="ECO:0000259" key="6">
    <source>
        <dbReference type="PROSITE" id="PS51078"/>
    </source>
</evidence>
<evidence type="ECO:0000256" key="1">
    <source>
        <dbReference type="ARBA" id="ARBA00023015"/>
    </source>
</evidence>
<evidence type="ECO:0000256" key="2">
    <source>
        <dbReference type="ARBA" id="ARBA00023125"/>
    </source>
</evidence>
<dbReference type="InterPro" id="IPR005471">
    <property type="entry name" value="Tscrpt_reg_IclR_N"/>
</dbReference>
<feature type="domain" description="HTH iclR-type" evidence="5">
    <location>
        <begin position="35"/>
        <end position="96"/>
    </location>
</feature>
<dbReference type="Gene3D" id="1.10.10.10">
    <property type="entry name" value="Winged helix-like DNA-binding domain superfamily/Winged helix DNA-binding domain"/>
    <property type="match status" value="1"/>
</dbReference>
<dbReference type="AlphaFoldDB" id="A0A366M6E4"/>
<accession>A0A366M6E4</accession>
<evidence type="ECO:0000256" key="3">
    <source>
        <dbReference type="ARBA" id="ARBA00023163"/>
    </source>
</evidence>
<dbReference type="InterPro" id="IPR029016">
    <property type="entry name" value="GAF-like_dom_sf"/>
</dbReference>
<dbReference type="GO" id="GO:0003700">
    <property type="term" value="F:DNA-binding transcription factor activity"/>
    <property type="evidence" value="ECO:0007669"/>
    <property type="project" value="TreeGrafter"/>
</dbReference>
<gene>
    <name evidence="7" type="ORF">DP939_03860</name>
</gene>
<keyword evidence="2" id="KW-0238">DNA-binding</keyword>
<feature type="region of interest" description="Disordered" evidence="4">
    <location>
        <begin position="1"/>
        <end position="30"/>
    </location>
</feature>
<dbReference type="Pfam" id="PF01614">
    <property type="entry name" value="IclR_C"/>
    <property type="match status" value="1"/>
</dbReference>
<keyword evidence="8" id="KW-1185">Reference proteome</keyword>
<evidence type="ECO:0000313" key="8">
    <source>
        <dbReference type="Proteomes" id="UP000253303"/>
    </source>
</evidence>
<dbReference type="GO" id="GO:0003677">
    <property type="term" value="F:DNA binding"/>
    <property type="evidence" value="ECO:0007669"/>
    <property type="project" value="UniProtKB-KW"/>
</dbReference>
<dbReference type="PANTHER" id="PTHR30136:SF24">
    <property type="entry name" value="HTH-TYPE TRANSCRIPTIONAL REPRESSOR ALLR"/>
    <property type="match status" value="1"/>
</dbReference>
<dbReference type="Pfam" id="PF09339">
    <property type="entry name" value="HTH_IclR"/>
    <property type="match status" value="1"/>
</dbReference>
<dbReference type="EMBL" id="QMEY01000001">
    <property type="protein sequence ID" value="RBQ21828.1"/>
    <property type="molecule type" value="Genomic_DNA"/>
</dbReference>
<dbReference type="PANTHER" id="PTHR30136">
    <property type="entry name" value="HELIX-TURN-HELIX TRANSCRIPTIONAL REGULATOR, ICLR FAMILY"/>
    <property type="match status" value="1"/>
</dbReference>
<dbReference type="Proteomes" id="UP000253303">
    <property type="component" value="Unassembled WGS sequence"/>
</dbReference>
<proteinExistence type="predicted"/>
<organism evidence="7 8">
    <name type="scientific">Spongiactinospora rosea</name>
    <dbReference type="NCBI Taxonomy" id="2248750"/>
    <lineage>
        <taxon>Bacteria</taxon>
        <taxon>Bacillati</taxon>
        <taxon>Actinomycetota</taxon>
        <taxon>Actinomycetes</taxon>
        <taxon>Streptosporangiales</taxon>
        <taxon>Streptosporangiaceae</taxon>
        <taxon>Spongiactinospora</taxon>
    </lineage>
</organism>
<dbReference type="InterPro" id="IPR036390">
    <property type="entry name" value="WH_DNA-bd_sf"/>
</dbReference>
<dbReference type="PROSITE" id="PS51077">
    <property type="entry name" value="HTH_ICLR"/>
    <property type="match status" value="1"/>
</dbReference>
<dbReference type="InterPro" id="IPR036388">
    <property type="entry name" value="WH-like_DNA-bd_sf"/>
</dbReference>
<evidence type="ECO:0000313" key="7">
    <source>
        <dbReference type="EMBL" id="RBQ21828.1"/>
    </source>
</evidence>
<comment type="caution">
    <text evidence="7">The sequence shown here is derived from an EMBL/GenBank/DDBJ whole genome shotgun (WGS) entry which is preliminary data.</text>
</comment>
<keyword evidence="1" id="KW-0805">Transcription regulation</keyword>
<protein>
    <recommendedName>
        <fullName evidence="9">IclR family transcriptional regulator</fullName>
    </recommendedName>
</protein>
<dbReference type="GO" id="GO:0045892">
    <property type="term" value="P:negative regulation of DNA-templated transcription"/>
    <property type="evidence" value="ECO:0007669"/>
    <property type="project" value="TreeGrafter"/>
</dbReference>
<dbReference type="SUPFAM" id="SSF46785">
    <property type="entry name" value="Winged helix' DNA-binding domain"/>
    <property type="match status" value="1"/>
</dbReference>
<evidence type="ECO:0008006" key="9">
    <source>
        <dbReference type="Google" id="ProtNLM"/>
    </source>
</evidence>
<dbReference type="PROSITE" id="PS51078">
    <property type="entry name" value="ICLR_ED"/>
    <property type="match status" value="1"/>
</dbReference>
<dbReference type="SMART" id="SM00346">
    <property type="entry name" value="HTH_ICLR"/>
    <property type="match status" value="1"/>
</dbReference>
<evidence type="ECO:0000259" key="5">
    <source>
        <dbReference type="PROSITE" id="PS51077"/>
    </source>
</evidence>
<reference evidence="7 8" key="1">
    <citation type="submission" date="2018-06" db="EMBL/GenBank/DDBJ databases">
        <title>Sphaerisporangium craniellae sp. nov., isolated from a marine sponge in the South China Sea.</title>
        <authorList>
            <person name="Li L."/>
        </authorList>
    </citation>
    <scope>NUCLEOTIDE SEQUENCE [LARGE SCALE GENOMIC DNA]</scope>
    <source>
        <strain evidence="7 8">LHW63015</strain>
    </source>
</reference>
<sequence length="276" mass="29062">MSSTAVPYHASGDRNAAGSEGVRDMAGSRDGAATVPSVARAARILELLASAPEGMTLSEVARALGLPPSSALAICTTLRQAGLAHRTPERRYMLGPGILALAERYTRGGLPALFMRACRDALPDARETVVLAVREWHEVVYLAQRPGNRPLAVNYHLGMRLPAHTTASGKAALSTVTDAEVREIYSLPSSSGVDVDLLIEDLRKTRERGYAIDDEETAPGMVCLGVPITVPGASTTTAAVAVSLVKSTVDDEVLSEYVGVMRALAETLSTDPSPAE</sequence>
<name>A0A366M6E4_9ACTN</name>
<dbReference type="InterPro" id="IPR050707">
    <property type="entry name" value="HTH_MetabolicPath_Reg"/>
</dbReference>